<protein>
    <recommendedName>
        <fullName evidence="1">ABC transporter domain-containing protein</fullName>
    </recommendedName>
</protein>
<dbReference type="PANTHER" id="PTHR43038:SF3">
    <property type="entry name" value="ABC TRANSPORTER G FAMILY MEMBER 20 ISOFORM X1"/>
    <property type="match status" value="1"/>
</dbReference>
<sequence>MAHACSYGLLGASGCGKTSLLKCLVGLCKPNAGNVLIYGQELHTGLVPGPGVGFMPQELALHQGFTIAENMYFFGQLLGMPTNAIFQRINFLCSFFELLPADRFVDRLSGGQQRRTSLAVALMHEPPFLILDEPTVGLDPVLRAAIWHYFLNLSNEQHTTLLVTTHFIEEIAEANVVK</sequence>
<dbReference type="InterPro" id="IPR003439">
    <property type="entry name" value="ABC_transporter-like_ATP-bd"/>
</dbReference>
<reference evidence="2 3" key="1">
    <citation type="journal article" date="2020" name="Cell">
        <title>Large-Scale Comparative Analyses of Tick Genomes Elucidate Their Genetic Diversity and Vector Capacities.</title>
        <authorList>
            <consortium name="Tick Genome and Microbiome Consortium (TIGMIC)"/>
            <person name="Jia N."/>
            <person name="Wang J."/>
            <person name="Shi W."/>
            <person name="Du L."/>
            <person name="Sun Y."/>
            <person name="Zhan W."/>
            <person name="Jiang J.F."/>
            <person name="Wang Q."/>
            <person name="Zhang B."/>
            <person name="Ji P."/>
            <person name="Bell-Sakyi L."/>
            <person name="Cui X.M."/>
            <person name="Yuan T.T."/>
            <person name="Jiang B.G."/>
            <person name="Yang W.F."/>
            <person name="Lam T.T."/>
            <person name="Chang Q.C."/>
            <person name="Ding S.J."/>
            <person name="Wang X.J."/>
            <person name="Zhu J.G."/>
            <person name="Ruan X.D."/>
            <person name="Zhao L."/>
            <person name="Wei J.T."/>
            <person name="Ye R.Z."/>
            <person name="Que T.C."/>
            <person name="Du C.H."/>
            <person name="Zhou Y.H."/>
            <person name="Cheng J.X."/>
            <person name="Dai P.F."/>
            <person name="Guo W.B."/>
            <person name="Han X.H."/>
            <person name="Huang E.J."/>
            <person name="Li L.F."/>
            <person name="Wei W."/>
            <person name="Gao Y.C."/>
            <person name="Liu J.Z."/>
            <person name="Shao H.Z."/>
            <person name="Wang X."/>
            <person name="Wang C.C."/>
            <person name="Yang T.C."/>
            <person name="Huo Q.B."/>
            <person name="Li W."/>
            <person name="Chen H.Y."/>
            <person name="Chen S.E."/>
            <person name="Zhou L.G."/>
            <person name="Ni X.B."/>
            <person name="Tian J.H."/>
            <person name="Sheng Y."/>
            <person name="Liu T."/>
            <person name="Pan Y.S."/>
            <person name="Xia L.Y."/>
            <person name="Li J."/>
            <person name="Zhao F."/>
            <person name="Cao W.C."/>
        </authorList>
    </citation>
    <scope>NUCLEOTIDE SEQUENCE [LARGE SCALE GENOMIC DNA]</scope>
    <source>
        <strain evidence="2">HaeL-2018</strain>
    </source>
</reference>
<dbReference type="GO" id="GO:0005524">
    <property type="term" value="F:ATP binding"/>
    <property type="evidence" value="ECO:0007669"/>
    <property type="project" value="InterPro"/>
</dbReference>
<dbReference type="Gene3D" id="3.40.50.300">
    <property type="entry name" value="P-loop containing nucleotide triphosphate hydrolases"/>
    <property type="match status" value="1"/>
</dbReference>
<feature type="domain" description="ABC transporter" evidence="1">
    <location>
        <begin position="7"/>
        <end position="135"/>
    </location>
</feature>
<dbReference type="VEuPathDB" id="VectorBase:HLOH_049173"/>
<dbReference type="AlphaFoldDB" id="A0A9J6H374"/>
<dbReference type="EMBL" id="JABSTR010000011">
    <property type="protein sequence ID" value="KAH9381715.1"/>
    <property type="molecule type" value="Genomic_DNA"/>
</dbReference>
<comment type="caution">
    <text evidence="2">The sequence shown here is derived from an EMBL/GenBank/DDBJ whole genome shotgun (WGS) entry which is preliminary data.</text>
</comment>
<organism evidence="2 3">
    <name type="scientific">Haemaphysalis longicornis</name>
    <name type="common">Bush tick</name>
    <dbReference type="NCBI Taxonomy" id="44386"/>
    <lineage>
        <taxon>Eukaryota</taxon>
        <taxon>Metazoa</taxon>
        <taxon>Ecdysozoa</taxon>
        <taxon>Arthropoda</taxon>
        <taxon>Chelicerata</taxon>
        <taxon>Arachnida</taxon>
        <taxon>Acari</taxon>
        <taxon>Parasitiformes</taxon>
        <taxon>Ixodida</taxon>
        <taxon>Ixodoidea</taxon>
        <taxon>Ixodidae</taxon>
        <taxon>Haemaphysalinae</taxon>
        <taxon>Haemaphysalis</taxon>
    </lineage>
</organism>
<dbReference type="InterPro" id="IPR027417">
    <property type="entry name" value="P-loop_NTPase"/>
</dbReference>
<dbReference type="Proteomes" id="UP000821853">
    <property type="component" value="Chromosome 9"/>
</dbReference>
<name>A0A9J6H374_HAELO</name>
<dbReference type="SUPFAM" id="SSF52540">
    <property type="entry name" value="P-loop containing nucleoside triphosphate hydrolases"/>
    <property type="match status" value="1"/>
</dbReference>
<accession>A0A9J6H374</accession>
<dbReference type="Pfam" id="PF00005">
    <property type="entry name" value="ABC_tran"/>
    <property type="match status" value="1"/>
</dbReference>
<dbReference type="OrthoDB" id="6150516at2759"/>
<proteinExistence type="predicted"/>
<evidence type="ECO:0000313" key="3">
    <source>
        <dbReference type="Proteomes" id="UP000821853"/>
    </source>
</evidence>
<dbReference type="GO" id="GO:0016887">
    <property type="term" value="F:ATP hydrolysis activity"/>
    <property type="evidence" value="ECO:0007669"/>
    <property type="project" value="InterPro"/>
</dbReference>
<evidence type="ECO:0000259" key="1">
    <source>
        <dbReference type="Pfam" id="PF00005"/>
    </source>
</evidence>
<gene>
    <name evidence="2" type="ORF">HPB48_010534</name>
</gene>
<dbReference type="PANTHER" id="PTHR43038">
    <property type="entry name" value="ATP-BINDING CASSETTE, SUB-FAMILY H, MEMBER 1"/>
    <property type="match status" value="1"/>
</dbReference>
<keyword evidence="3" id="KW-1185">Reference proteome</keyword>
<dbReference type="OMA" id="VCHRFAV"/>
<evidence type="ECO:0000313" key="2">
    <source>
        <dbReference type="EMBL" id="KAH9381715.1"/>
    </source>
</evidence>